<keyword evidence="2" id="KW-1185">Reference proteome</keyword>
<sequence length="85" mass="9518">MALAQIIFGFLNTTEILDQDGKSSLLSFVKAFDSVLAVYEGFCNLNRWISSLRSGRQYAKFWCGKRNLVLHTQSSGVGSEILCCY</sequence>
<dbReference type="AlphaFoldDB" id="A0A834ZD66"/>
<comment type="caution">
    <text evidence="1">The sequence shown here is derived from an EMBL/GenBank/DDBJ whole genome shotgun (WGS) entry which is preliminary data.</text>
</comment>
<name>A0A834ZD66_TETSI</name>
<protein>
    <submittedName>
        <fullName evidence="1">Uncharacterized protein</fullName>
    </submittedName>
</protein>
<dbReference type="Proteomes" id="UP000655225">
    <property type="component" value="Unassembled WGS sequence"/>
</dbReference>
<dbReference type="EMBL" id="JABCRI010000007">
    <property type="protein sequence ID" value="KAF8403455.1"/>
    <property type="molecule type" value="Genomic_DNA"/>
</dbReference>
<evidence type="ECO:0000313" key="1">
    <source>
        <dbReference type="EMBL" id="KAF8403455.1"/>
    </source>
</evidence>
<proteinExistence type="predicted"/>
<organism evidence="1 2">
    <name type="scientific">Tetracentron sinense</name>
    <name type="common">Spur-leaf</name>
    <dbReference type="NCBI Taxonomy" id="13715"/>
    <lineage>
        <taxon>Eukaryota</taxon>
        <taxon>Viridiplantae</taxon>
        <taxon>Streptophyta</taxon>
        <taxon>Embryophyta</taxon>
        <taxon>Tracheophyta</taxon>
        <taxon>Spermatophyta</taxon>
        <taxon>Magnoliopsida</taxon>
        <taxon>Trochodendrales</taxon>
        <taxon>Trochodendraceae</taxon>
        <taxon>Tetracentron</taxon>
    </lineage>
</organism>
<accession>A0A834ZD66</accession>
<evidence type="ECO:0000313" key="2">
    <source>
        <dbReference type="Proteomes" id="UP000655225"/>
    </source>
</evidence>
<reference evidence="1 2" key="1">
    <citation type="submission" date="2020-04" db="EMBL/GenBank/DDBJ databases">
        <title>Plant Genome Project.</title>
        <authorList>
            <person name="Zhang R.-G."/>
        </authorList>
    </citation>
    <scope>NUCLEOTIDE SEQUENCE [LARGE SCALE GENOMIC DNA]</scope>
    <source>
        <strain evidence="1">YNK0</strain>
        <tissue evidence="1">Leaf</tissue>
    </source>
</reference>
<gene>
    <name evidence="1" type="ORF">HHK36_011559</name>
</gene>
<dbReference type="OrthoDB" id="1728550at2759"/>